<dbReference type="PANTHER" id="PTHR43663">
    <property type="entry name" value="CHROMATE TRANSPORT PROTEIN-RELATED"/>
    <property type="match status" value="1"/>
</dbReference>
<evidence type="ECO:0000313" key="8">
    <source>
        <dbReference type="EMBL" id="HIR62672.1"/>
    </source>
</evidence>
<dbReference type="InterPro" id="IPR052518">
    <property type="entry name" value="CHR_Transporter"/>
</dbReference>
<comment type="similarity">
    <text evidence="2">Belongs to the chromate ion transporter (CHR) (TC 2.A.51) family.</text>
</comment>
<feature type="transmembrane region" description="Helical" evidence="7">
    <location>
        <begin position="77"/>
        <end position="100"/>
    </location>
</feature>
<evidence type="ECO:0000256" key="5">
    <source>
        <dbReference type="ARBA" id="ARBA00022989"/>
    </source>
</evidence>
<evidence type="ECO:0000256" key="4">
    <source>
        <dbReference type="ARBA" id="ARBA00022692"/>
    </source>
</evidence>
<dbReference type="AlphaFoldDB" id="A0A9D1E140"/>
<dbReference type="InterPro" id="IPR003370">
    <property type="entry name" value="Chromate_transpt"/>
</dbReference>
<sequence length="186" mass="20058">MYWKLFVIFAKIGAFTIGGGVAMIPLIEREVVHKNKWIAPEDFLDIISIAQSAPGLIAVNVSIFVGHRLAGIKGSIVATLGSVMPPFIIILLVAAVFTTFQNDPTVQAVFKGIRPAVVALIAAPVFRMAVQNRLNWITGGIAVATTVLIAFLRISPIWIIITAIAGGLVMAYSRQDRHNGRKEAGR</sequence>
<evidence type="ECO:0000256" key="6">
    <source>
        <dbReference type="ARBA" id="ARBA00023136"/>
    </source>
</evidence>
<organism evidence="8 9">
    <name type="scientific">Candidatus Coprenecus avistercoris</name>
    <dbReference type="NCBI Taxonomy" id="2840730"/>
    <lineage>
        <taxon>Bacteria</taxon>
        <taxon>Pseudomonadati</taxon>
        <taxon>Bacteroidota</taxon>
        <taxon>Bacteroidia</taxon>
        <taxon>Bacteroidales</taxon>
        <taxon>Rikenellaceae</taxon>
        <taxon>Rikenellaceae incertae sedis</taxon>
        <taxon>Candidatus Coprenecus</taxon>
    </lineage>
</organism>
<evidence type="ECO:0000313" key="9">
    <source>
        <dbReference type="Proteomes" id="UP000886744"/>
    </source>
</evidence>
<dbReference type="GO" id="GO:0015109">
    <property type="term" value="F:chromate transmembrane transporter activity"/>
    <property type="evidence" value="ECO:0007669"/>
    <property type="project" value="InterPro"/>
</dbReference>
<feature type="transmembrane region" description="Helical" evidence="7">
    <location>
        <begin position="133"/>
        <end position="151"/>
    </location>
</feature>
<comment type="caution">
    <text evidence="8">The sequence shown here is derived from an EMBL/GenBank/DDBJ whole genome shotgun (WGS) entry which is preliminary data.</text>
</comment>
<keyword evidence="6 7" id="KW-0472">Membrane</keyword>
<evidence type="ECO:0000256" key="7">
    <source>
        <dbReference type="SAM" id="Phobius"/>
    </source>
</evidence>
<comment type="subcellular location">
    <subcellularLocation>
        <location evidence="1">Cell membrane</location>
        <topology evidence="1">Multi-pass membrane protein</topology>
    </subcellularLocation>
</comment>
<dbReference type="GO" id="GO:0005886">
    <property type="term" value="C:plasma membrane"/>
    <property type="evidence" value="ECO:0007669"/>
    <property type="project" value="UniProtKB-SubCell"/>
</dbReference>
<gene>
    <name evidence="8" type="ORF">IAC94_04005</name>
</gene>
<keyword evidence="5 7" id="KW-1133">Transmembrane helix</keyword>
<accession>A0A9D1E140</accession>
<proteinExistence type="inferred from homology"/>
<feature type="transmembrane region" description="Helical" evidence="7">
    <location>
        <begin position="157"/>
        <end position="173"/>
    </location>
</feature>
<evidence type="ECO:0000256" key="2">
    <source>
        <dbReference type="ARBA" id="ARBA00005262"/>
    </source>
</evidence>
<feature type="transmembrane region" description="Helical" evidence="7">
    <location>
        <begin position="46"/>
        <end position="65"/>
    </location>
</feature>
<name>A0A9D1E140_9BACT</name>
<protein>
    <submittedName>
        <fullName evidence="8">Chromate transporter</fullName>
    </submittedName>
</protein>
<dbReference type="Proteomes" id="UP000886744">
    <property type="component" value="Unassembled WGS sequence"/>
</dbReference>
<dbReference type="Pfam" id="PF02417">
    <property type="entry name" value="Chromate_transp"/>
    <property type="match status" value="1"/>
</dbReference>
<reference evidence="8" key="1">
    <citation type="submission" date="2020-10" db="EMBL/GenBank/DDBJ databases">
        <authorList>
            <person name="Gilroy R."/>
        </authorList>
    </citation>
    <scope>NUCLEOTIDE SEQUENCE</scope>
    <source>
        <strain evidence="8">ChiHjej13B12-12457</strain>
    </source>
</reference>
<evidence type="ECO:0000256" key="3">
    <source>
        <dbReference type="ARBA" id="ARBA00022475"/>
    </source>
</evidence>
<keyword evidence="3" id="KW-1003">Cell membrane</keyword>
<dbReference type="EMBL" id="DVHI01000053">
    <property type="protein sequence ID" value="HIR62672.1"/>
    <property type="molecule type" value="Genomic_DNA"/>
</dbReference>
<keyword evidence="4 7" id="KW-0812">Transmembrane</keyword>
<feature type="transmembrane region" description="Helical" evidence="7">
    <location>
        <begin position="106"/>
        <end position="126"/>
    </location>
</feature>
<evidence type="ECO:0000256" key="1">
    <source>
        <dbReference type="ARBA" id="ARBA00004651"/>
    </source>
</evidence>
<reference evidence="8" key="2">
    <citation type="journal article" date="2021" name="PeerJ">
        <title>Extensive microbial diversity within the chicken gut microbiome revealed by metagenomics and culture.</title>
        <authorList>
            <person name="Gilroy R."/>
            <person name="Ravi A."/>
            <person name="Getino M."/>
            <person name="Pursley I."/>
            <person name="Horton D.L."/>
            <person name="Alikhan N.F."/>
            <person name="Baker D."/>
            <person name="Gharbi K."/>
            <person name="Hall N."/>
            <person name="Watson M."/>
            <person name="Adriaenssens E.M."/>
            <person name="Foster-Nyarko E."/>
            <person name="Jarju S."/>
            <person name="Secka A."/>
            <person name="Antonio M."/>
            <person name="Oren A."/>
            <person name="Chaudhuri R.R."/>
            <person name="La Ragione R."/>
            <person name="Hildebrand F."/>
            <person name="Pallen M.J."/>
        </authorList>
    </citation>
    <scope>NUCLEOTIDE SEQUENCE</scope>
    <source>
        <strain evidence="8">ChiHjej13B12-12457</strain>
    </source>
</reference>
<feature type="transmembrane region" description="Helical" evidence="7">
    <location>
        <begin position="5"/>
        <end position="26"/>
    </location>
</feature>
<dbReference type="PANTHER" id="PTHR43663:SF2">
    <property type="entry name" value="CHROMATE TRANSPORT PROTEIN-RELATED"/>
    <property type="match status" value="1"/>
</dbReference>